<name>A0AAU9JMP0_9CILI</name>
<dbReference type="EMBL" id="CAJZBQ010000046">
    <property type="protein sequence ID" value="CAG9328516.1"/>
    <property type="molecule type" value="Genomic_DNA"/>
</dbReference>
<evidence type="ECO:0000313" key="2">
    <source>
        <dbReference type="Proteomes" id="UP001162131"/>
    </source>
</evidence>
<dbReference type="Gene3D" id="3.30.450.70">
    <property type="match status" value="1"/>
</dbReference>
<evidence type="ECO:0000313" key="1">
    <source>
        <dbReference type="EMBL" id="CAG9328516.1"/>
    </source>
</evidence>
<comment type="caution">
    <text evidence="1">The sequence shown here is derived from an EMBL/GenBank/DDBJ whole genome shotgun (WGS) entry which is preliminary data.</text>
</comment>
<dbReference type="SUPFAM" id="SSF64356">
    <property type="entry name" value="SNARE-like"/>
    <property type="match status" value="1"/>
</dbReference>
<keyword evidence="2" id="KW-1185">Reference proteome</keyword>
<reference evidence="1" key="1">
    <citation type="submission" date="2021-09" db="EMBL/GenBank/DDBJ databases">
        <authorList>
            <consortium name="AG Swart"/>
            <person name="Singh M."/>
            <person name="Singh A."/>
            <person name="Seah K."/>
            <person name="Emmerich C."/>
        </authorList>
    </citation>
    <scope>NUCLEOTIDE SEQUENCE</scope>
    <source>
        <strain evidence="1">ATCC30299</strain>
    </source>
</reference>
<proteinExistence type="predicted"/>
<dbReference type="GO" id="GO:0005737">
    <property type="term" value="C:cytoplasm"/>
    <property type="evidence" value="ECO:0007669"/>
    <property type="project" value="GOC"/>
</dbReference>
<organism evidence="1 2">
    <name type="scientific">Blepharisma stoltei</name>
    <dbReference type="NCBI Taxonomy" id="1481888"/>
    <lineage>
        <taxon>Eukaryota</taxon>
        <taxon>Sar</taxon>
        <taxon>Alveolata</taxon>
        <taxon>Ciliophora</taxon>
        <taxon>Postciliodesmatophora</taxon>
        <taxon>Heterotrichea</taxon>
        <taxon>Heterotrichida</taxon>
        <taxon>Blepharismidae</taxon>
        <taxon>Blepharisma</taxon>
    </lineage>
</organism>
<dbReference type="CDD" id="cd14825">
    <property type="entry name" value="TRAPPC2_sedlin"/>
    <property type="match status" value="1"/>
</dbReference>
<dbReference type="AlphaFoldDB" id="A0AAU9JMP0"/>
<dbReference type="Proteomes" id="UP001162131">
    <property type="component" value="Unassembled WGS sequence"/>
</dbReference>
<dbReference type="InterPro" id="IPR006722">
    <property type="entry name" value="Sedlin"/>
</dbReference>
<evidence type="ECO:0008006" key="3">
    <source>
        <dbReference type="Google" id="ProtNLM"/>
    </source>
</evidence>
<dbReference type="PANTHER" id="PTHR12403">
    <property type="entry name" value="TRAFFICKING PROTEIN PARTICLE COMPLEX SUBUNIT 2"/>
    <property type="match status" value="1"/>
</dbReference>
<accession>A0AAU9JMP0</accession>
<gene>
    <name evidence="1" type="ORF">BSTOLATCC_MIC46513</name>
</gene>
<sequence length="128" mass="14685">MFLIIGKNDVPLYEANLGTVRKEIGHLNQFIIHAALDIVDEEAANSPNMYLKTVDKFNEIYVSAYVTAGNIRLMLVHDSRNEDGIRNFFIEVHENLIKALMNPMFDLIRGFSQPFDTRVKNAAKRFLI</sequence>
<dbReference type="InterPro" id="IPR011012">
    <property type="entry name" value="Longin-like_dom_sf"/>
</dbReference>
<dbReference type="Pfam" id="PF04628">
    <property type="entry name" value="Sedlin_N"/>
    <property type="match status" value="1"/>
</dbReference>
<dbReference type="GO" id="GO:0006888">
    <property type="term" value="P:endoplasmic reticulum to Golgi vesicle-mediated transport"/>
    <property type="evidence" value="ECO:0007669"/>
    <property type="project" value="InterPro"/>
</dbReference>
<protein>
    <recommendedName>
        <fullName evidence="3">Trafficking protein particle complex subunit 2</fullName>
    </recommendedName>
</protein>